<protein>
    <submittedName>
        <fullName evidence="2">Leucine-rich repeat domain-containing protein</fullName>
    </submittedName>
</protein>
<dbReference type="EMBL" id="CP118868">
    <property type="protein sequence ID" value="WEG35872.1"/>
    <property type="molecule type" value="Genomic_DNA"/>
</dbReference>
<evidence type="ECO:0000313" key="3">
    <source>
        <dbReference type="Proteomes" id="UP001220478"/>
    </source>
</evidence>
<evidence type="ECO:0000313" key="2">
    <source>
        <dbReference type="EMBL" id="WEG35872.1"/>
    </source>
</evidence>
<dbReference type="Pfam" id="PF13306">
    <property type="entry name" value="LRR_5"/>
    <property type="match status" value="1"/>
</dbReference>
<sequence length="168" mass="17518">MLNVGKFGKRALATLSAFLLLGQTLLLPQNTQAAETVIQVEDFVYDQSSKAIVAYLGKADKLTVPAQLTDKEGHTYPVEAIGNNAFSGEKLKSTLTSLVLSEGLKTIGANAFAANKITSLTVPASVTEIGAQAFINNGIGNLTFAAGSNLSNIQSGAFMHNSIGNMAL</sequence>
<reference evidence="2 3" key="1">
    <citation type="submission" date="2023-02" db="EMBL/GenBank/DDBJ databases">
        <title>Novel Oscillospiraceae bacterial genomes.</title>
        <authorList>
            <person name="Srinivasan S."/>
            <person name="Austin M.N."/>
            <person name="Fiedler T.L."/>
            <person name="Strenk S.M."/>
            <person name="Agnew K.J."/>
            <person name="Nagana Gowda G.A."/>
            <person name="Raftery D."/>
            <person name="Beamer M.A."/>
            <person name="Achilles S.L."/>
            <person name="Wiesenfeld H.C."/>
            <person name="Fredricks D.N."/>
            <person name="Hillier S.L."/>
        </authorList>
    </citation>
    <scope>NUCLEOTIDE SEQUENCE [LARGE SCALE GENOMIC DNA]</scope>
    <source>
        <strain evidence="2 3">CHIC02 1186E3-8</strain>
    </source>
</reference>
<name>A0ABY8C5K7_9FIRM</name>
<dbReference type="RefSeq" id="WP_315571942.1">
    <property type="nucleotide sequence ID" value="NZ_CP118868.1"/>
</dbReference>
<feature type="chain" id="PRO_5045780061" evidence="1">
    <location>
        <begin position="34"/>
        <end position="168"/>
    </location>
</feature>
<keyword evidence="1" id="KW-0732">Signal</keyword>
<dbReference type="InterPro" id="IPR032675">
    <property type="entry name" value="LRR_dom_sf"/>
</dbReference>
<dbReference type="InterPro" id="IPR026906">
    <property type="entry name" value="LRR_5"/>
</dbReference>
<gene>
    <name evidence="2" type="ORF">PYS61_01520</name>
</gene>
<proteinExistence type="predicted"/>
<accession>A0ABY8C5K7</accession>
<dbReference type="Proteomes" id="UP001220478">
    <property type="component" value="Chromosome"/>
</dbReference>
<feature type="signal peptide" evidence="1">
    <location>
        <begin position="1"/>
        <end position="33"/>
    </location>
</feature>
<dbReference type="Gene3D" id="3.80.10.10">
    <property type="entry name" value="Ribonuclease Inhibitor"/>
    <property type="match status" value="1"/>
</dbReference>
<keyword evidence="3" id="KW-1185">Reference proteome</keyword>
<evidence type="ECO:0000256" key="1">
    <source>
        <dbReference type="SAM" id="SignalP"/>
    </source>
</evidence>
<organism evidence="2 3">
    <name type="scientific">Amygdalobacter indicium</name>
    <dbReference type="NCBI Taxonomy" id="3029272"/>
    <lineage>
        <taxon>Bacteria</taxon>
        <taxon>Bacillati</taxon>
        <taxon>Bacillota</taxon>
        <taxon>Clostridia</taxon>
        <taxon>Eubacteriales</taxon>
        <taxon>Oscillospiraceae</taxon>
        <taxon>Amygdalobacter</taxon>
    </lineage>
</organism>